<comment type="caution">
    <text evidence="2">The sequence shown here is derived from an EMBL/GenBank/DDBJ whole genome shotgun (WGS) entry which is preliminary data.</text>
</comment>
<reference evidence="2" key="1">
    <citation type="submission" date="2022-04" db="EMBL/GenBank/DDBJ databases">
        <title>Carnegiea gigantea Genome sequencing and assembly v2.</title>
        <authorList>
            <person name="Copetti D."/>
            <person name="Sanderson M.J."/>
            <person name="Burquez A."/>
            <person name="Wojciechowski M.F."/>
        </authorList>
    </citation>
    <scope>NUCLEOTIDE SEQUENCE</scope>
    <source>
        <strain evidence="2">SGP5-SGP5p</strain>
        <tissue evidence="2">Aerial part</tissue>
    </source>
</reference>
<dbReference type="OrthoDB" id="1742140at2759"/>
<feature type="compositionally biased region" description="Polar residues" evidence="1">
    <location>
        <begin position="15"/>
        <end position="24"/>
    </location>
</feature>
<feature type="region of interest" description="Disordered" evidence="1">
    <location>
        <begin position="1"/>
        <end position="51"/>
    </location>
</feature>
<evidence type="ECO:0008006" key="4">
    <source>
        <dbReference type="Google" id="ProtNLM"/>
    </source>
</evidence>
<evidence type="ECO:0000313" key="2">
    <source>
        <dbReference type="EMBL" id="KAJ8423616.1"/>
    </source>
</evidence>
<accession>A0A9Q1GQR0</accession>
<protein>
    <recommendedName>
        <fullName evidence="4">DUF4283 domain-containing protein</fullName>
    </recommendedName>
</protein>
<dbReference type="Proteomes" id="UP001153076">
    <property type="component" value="Unassembled WGS sequence"/>
</dbReference>
<organism evidence="2 3">
    <name type="scientific">Carnegiea gigantea</name>
    <dbReference type="NCBI Taxonomy" id="171969"/>
    <lineage>
        <taxon>Eukaryota</taxon>
        <taxon>Viridiplantae</taxon>
        <taxon>Streptophyta</taxon>
        <taxon>Embryophyta</taxon>
        <taxon>Tracheophyta</taxon>
        <taxon>Spermatophyta</taxon>
        <taxon>Magnoliopsida</taxon>
        <taxon>eudicotyledons</taxon>
        <taxon>Gunneridae</taxon>
        <taxon>Pentapetalae</taxon>
        <taxon>Caryophyllales</taxon>
        <taxon>Cactineae</taxon>
        <taxon>Cactaceae</taxon>
        <taxon>Cactoideae</taxon>
        <taxon>Echinocereeae</taxon>
        <taxon>Carnegiea</taxon>
    </lineage>
</organism>
<name>A0A9Q1GQR0_9CARY</name>
<sequence length="445" mass="52030">MARGRRGRSRQSQSTRLHLNSNSPAEDFPEASAAPPPRQMKSQKQRRPDHCWRPLPRVLMDMKLEGSFPGFVEFFNEEAVLIRQVIKYEWLPIKCLHCRMFGHVKDQCRKKSRTRMEWRKGQSSSAEDEFIPISRKAASPRTWSIRGLNWPNKQVDVNIFLHLNKVGLIGMFKTKVKEKNAEKVVAKVFPGWRWIQNFHLDPRDSYELQELRSIGAYYSWTNKSVWGRIDRALTNVYWSDVFNFTQVRYNTNSLSNHTPLLIQFPQSPKAKTKFQYCDMWANHENFHTIITVALPSPSSTLNLLHLKRFLDQIRPHLLSLNRSSFKDMRNTDRTSSPSQRYGIFVFYSSNVNKNGSSMEIHALDFSLQKQNRGNWLPISTPSKMLRVHGLRDLTMWVRLTQISRKHLWSGTEDFKRPPTSPGETHIYLKIMEDWALKTSLLGIGL</sequence>
<dbReference type="AlphaFoldDB" id="A0A9Q1GQR0"/>
<dbReference type="EMBL" id="JAKOGI010001925">
    <property type="protein sequence ID" value="KAJ8423616.1"/>
    <property type="molecule type" value="Genomic_DNA"/>
</dbReference>
<gene>
    <name evidence="2" type="ORF">Cgig2_015705</name>
</gene>
<dbReference type="PANTHER" id="PTHR33710:SF71">
    <property type="entry name" value="ENDONUCLEASE_EXONUCLEASE_PHOSPHATASE DOMAIN-CONTAINING PROTEIN"/>
    <property type="match status" value="1"/>
</dbReference>
<proteinExistence type="predicted"/>
<keyword evidence="3" id="KW-1185">Reference proteome</keyword>
<evidence type="ECO:0000256" key="1">
    <source>
        <dbReference type="SAM" id="MobiDB-lite"/>
    </source>
</evidence>
<dbReference type="PANTHER" id="PTHR33710">
    <property type="entry name" value="BNAC02G09200D PROTEIN"/>
    <property type="match status" value="1"/>
</dbReference>
<evidence type="ECO:0000313" key="3">
    <source>
        <dbReference type="Proteomes" id="UP001153076"/>
    </source>
</evidence>